<evidence type="ECO:0000313" key="2">
    <source>
        <dbReference type="Proteomes" id="UP000198515"/>
    </source>
</evidence>
<dbReference type="AlphaFoldDB" id="A0A1C4C7V3"/>
<proteinExistence type="predicted"/>
<dbReference type="Proteomes" id="UP000198515">
    <property type="component" value="Unassembled WGS sequence"/>
</dbReference>
<dbReference type="InterPro" id="IPR012566">
    <property type="entry name" value="IlvB_leader"/>
</dbReference>
<name>A0A1C4C7V3_9ENTR</name>
<organism evidence="1 2">
    <name type="scientific">Kosakonia oryziphila</name>
    <dbReference type="NCBI Taxonomy" id="1005667"/>
    <lineage>
        <taxon>Bacteria</taxon>
        <taxon>Pseudomonadati</taxon>
        <taxon>Pseudomonadota</taxon>
        <taxon>Gammaproteobacteria</taxon>
        <taxon>Enterobacterales</taxon>
        <taxon>Enterobacteriaceae</taxon>
        <taxon>Kosakonia</taxon>
    </lineage>
</organism>
<protein>
    <submittedName>
        <fullName evidence="1">IlvB leader peptide</fullName>
    </submittedName>
</protein>
<reference evidence="2" key="1">
    <citation type="submission" date="2016-08" db="EMBL/GenBank/DDBJ databases">
        <authorList>
            <person name="Varghese N."/>
            <person name="Submissions Spin"/>
        </authorList>
    </citation>
    <scope>NUCLEOTIDE SEQUENCE [LARGE SCALE GENOMIC DNA]</scope>
    <source>
        <strain evidence="2">REICA_142</strain>
    </source>
</reference>
<gene>
    <name evidence="1" type="ORF">GA0061070_101051</name>
</gene>
<dbReference type="Pfam" id="PF08049">
    <property type="entry name" value="IlvB_leader"/>
    <property type="match status" value="1"/>
</dbReference>
<dbReference type="EMBL" id="FMBC01000010">
    <property type="protein sequence ID" value="SCC15083.1"/>
    <property type="molecule type" value="Genomic_DNA"/>
</dbReference>
<keyword evidence="2" id="KW-1185">Reference proteome</keyword>
<accession>A0A1C4C7V3</accession>
<evidence type="ECO:0000313" key="1">
    <source>
        <dbReference type="EMBL" id="SCC15083.1"/>
    </source>
</evidence>
<sequence>MTLFHTQCGKKRLKIARLPVSAYSSSVDVTQCVCGHQPQKLYKNLVPARFFVFSGCITKRDPPRSFMRVRKKQLSATKSCVCINPVNDMTDRSLMNASTMSMSLLKTAHNAAVVVVRVVVVVGNAP</sequence>